<dbReference type="EMBL" id="KB742833">
    <property type="protein sequence ID" value="EOB03849.1"/>
    <property type="molecule type" value="Genomic_DNA"/>
</dbReference>
<dbReference type="AlphaFoldDB" id="R0LDX9"/>
<proteinExistence type="predicted"/>
<evidence type="ECO:0000313" key="1">
    <source>
        <dbReference type="EMBL" id="EOB03849.1"/>
    </source>
</evidence>
<protein>
    <submittedName>
        <fullName evidence="1">Uncharacterized protein</fullName>
    </submittedName>
</protein>
<organism evidence="1 2">
    <name type="scientific">Anas platyrhynchos</name>
    <name type="common">Mallard</name>
    <name type="synonym">Anas boschas</name>
    <dbReference type="NCBI Taxonomy" id="8839"/>
    <lineage>
        <taxon>Eukaryota</taxon>
        <taxon>Metazoa</taxon>
        <taxon>Chordata</taxon>
        <taxon>Craniata</taxon>
        <taxon>Vertebrata</taxon>
        <taxon>Euteleostomi</taxon>
        <taxon>Archelosauria</taxon>
        <taxon>Archosauria</taxon>
        <taxon>Dinosauria</taxon>
        <taxon>Saurischia</taxon>
        <taxon>Theropoda</taxon>
        <taxon>Coelurosauria</taxon>
        <taxon>Aves</taxon>
        <taxon>Neognathae</taxon>
        <taxon>Galloanserae</taxon>
        <taxon>Anseriformes</taxon>
        <taxon>Anatidae</taxon>
        <taxon>Anatinae</taxon>
        <taxon>Anas</taxon>
    </lineage>
</organism>
<keyword evidence="2" id="KW-1185">Reference proteome</keyword>
<evidence type="ECO:0000313" key="2">
    <source>
        <dbReference type="Proteomes" id="UP000296049"/>
    </source>
</evidence>
<gene>
    <name evidence="1" type="ORF">Anapl_00026</name>
</gene>
<sequence length="340" mass="38086">MGDLMIAMGQAMLQTQKGVERAPPYALITFSQAAVVAGGNECKMIYKNALTDMYEVLKTLKILKTELQGCVWLSVCKMRKIYGEAEKNAARVNMLKDVEESMCRSKGNSGSIWQCLGDTEHKHSQVVACIDILKRTTRGMKKMVLSVKFITAETEQSEQKGRIWPGASFRSMYHASISLHPAGDKELQIDGRADLFWEIRADAVLGGLGNSKYHQTIPHQYFHLLLLGLDCPNDVENGEAPKPAFGIVTGKATFIKVIKVFFAENFYAARIFKSDTKNGKNFYTVSSFICPGSNERFVGELRAVWTPQHTAEGYRHYLKGDSYVVKAQDHQQQQHKAICD</sequence>
<accession>R0LDX9</accession>
<dbReference type="Proteomes" id="UP000296049">
    <property type="component" value="Unassembled WGS sequence"/>
</dbReference>
<reference evidence="2" key="1">
    <citation type="journal article" date="2013" name="Nat. Genet.">
        <title>The duck genome and transcriptome provide insight into an avian influenza virus reservoir species.</title>
        <authorList>
            <person name="Huang Y."/>
            <person name="Li Y."/>
            <person name="Burt D.W."/>
            <person name="Chen H."/>
            <person name="Zhang Y."/>
            <person name="Qian W."/>
            <person name="Kim H."/>
            <person name="Gan S."/>
            <person name="Zhao Y."/>
            <person name="Li J."/>
            <person name="Yi K."/>
            <person name="Feng H."/>
            <person name="Zhu P."/>
            <person name="Li B."/>
            <person name="Liu Q."/>
            <person name="Fairley S."/>
            <person name="Magor K.E."/>
            <person name="Du Z."/>
            <person name="Hu X."/>
            <person name="Goodman L."/>
            <person name="Tafer H."/>
            <person name="Vignal A."/>
            <person name="Lee T."/>
            <person name="Kim K.W."/>
            <person name="Sheng Z."/>
            <person name="An Y."/>
            <person name="Searle S."/>
            <person name="Herrero J."/>
            <person name="Groenen M.A."/>
            <person name="Crooijmans R.P."/>
            <person name="Faraut T."/>
            <person name="Cai Q."/>
            <person name="Webster R.G."/>
            <person name="Aldridge J.R."/>
            <person name="Warren W.C."/>
            <person name="Bartschat S."/>
            <person name="Kehr S."/>
            <person name="Marz M."/>
            <person name="Stadler P.F."/>
            <person name="Smith J."/>
            <person name="Kraus R.H."/>
            <person name="Zhao Y."/>
            <person name="Ren L."/>
            <person name="Fei J."/>
            <person name="Morisson M."/>
            <person name="Kaiser P."/>
            <person name="Griffin D.K."/>
            <person name="Rao M."/>
            <person name="Pitel F."/>
            <person name="Wang J."/>
            <person name="Li N."/>
        </authorList>
    </citation>
    <scope>NUCLEOTIDE SEQUENCE [LARGE SCALE GENOMIC DNA]</scope>
</reference>
<name>R0LDX9_ANAPL</name>